<evidence type="ECO:0000256" key="1">
    <source>
        <dbReference type="ARBA" id="ARBA00044777"/>
    </source>
</evidence>
<dbReference type="GO" id="GO:0051301">
    <property type="term" value="P:cell division"/>
    <property type="evidence" value="ECO:0007669"/>
    <property type="project" value="UniProtKB-KW"/>
</dbReference>
<keyword evidence="2" id="KW-0132">Cell division</keyword>
<keyword evidence="4" id="KW-1185">Reference proteome</keyword>
<keyword evidence="2" id="KW-0131">Cell cycle</keyword>
<dbReference type="Pfam" id="PF02616">
    <property type="entry name" value="SMC_ScpA"/>
    <property type="match status" value="1"/>
</dbReference>
<comment type="subunit">
    <text evidence="2">Component of a cohesin-like complex composed of ScpA, ScpB and the Smc homodimer, in which ScpA and ScpB bind to the head domain of Smc. The presence of the three proteins is required for the association of the complex with DNA.</text>
</comment>
<keyword evidence="2" id="KW-0963">Cytoplasm</keyword>
<dbReference type="HAMAP" id="MF_01805">
    <property type="entry name" value="ScpA"/>
    <property type="match status" value="1"/>
</dbReference>
<gene>
    <name evidence="2" type="primary">scpA</name>
    <name evidence="3" type="ORF">SAMN05421813_13623</name>
</gene>
<dbReference type="AlphaFoldDB" id="A0A1G9Y854"/>
<dbReference type="Gene3D" id="6.10.250.2410">
    <property type="match status" value="1"/>
</dbReference>
<evidence type="ECO:0000313" key="4">
    <source>
        <dbReference type="Proteomes" id="UP000199226"/>
    </source>
</evidence>
<dbReference type="OrthoDB" id="9811016at2"/>
<dbReference type="Proteomes" id="UP000199226">
    <property type="component" value="Unassembled WGS sequence"/>
</dbReference>
<evidence type="ECO:0000313" key="3">
    <source>
        <dbReference type="EMBL" id="SDN05264.1"/>
    </source>
</evidence>
<name>A0A1G9Y854_9SPHI</name>
<dbReference type="GO" id="GO:0005737">
    <property type="term" value="C:cytoplasm"/>
    <property type="evidence" value="ECO:0007669"/>
    <property type="project" value="UniProtKB-SubCell"/>
</dbReference>
<accession>A0A1G9Y854</accession>
<organism evidence="3 4">
    <name type="scientific">Daejeonella rubra</name>
    <dbReference type="NCBI Taxonomy" id="990371"/>
    <lineage>
        <taxon>Bacteria</taxon>
        <taxon>Pseudomonadati</taxon>
        <taxon>Bacteroidota</taxon>
        <taxon>Sphingobacteriia</taxon>
        <taxon>Sphingobacteriales</taxon>
        <taxon>Sphingobacteriaceae</taxon>
        <taxon>Daejeonella</taxon>
    </lineage>
</organism>
<dbReference type="EMBL" id="FNHH01000036">
    <property type="protein sequence ID" value="SDN05264.1"/>
    <property type="molecule type" value="Genomic_DNA"/>
</dbReference>
<dbReference type="GO" id="GO:0006260">
    <property type="term" value="P:DNA replication"/>
    <property type="evidence" value="ECO:0007669"/>
    <property type="project" value="UniProtKB-UniRule"/>
</dbReference>
<dbReference type="GO" id="GO:0007059">
    <property type="term" value="P:chromosome segregation"/>
    <property type="evidence" value="ECO:0007669"/>
    <property type="project" value="UniProtKB-UniRule"/>
</dbReference>
<dbReference type="STRING" id="990371.SAMN05421813_13623"/>
<keyword evidence="2" id="KW-0159">Chromosome partition</keyword>
<reference evidence="4" key="1">
    <citation type="submission" date="2016-10" db="EMBL/GenBank/DDBJ databases">
        <authorList>
            <person name="Varghese N."/>
            <person name="Submissions S."/>
        </authorList>
    </citation>
    <scope>NUCLEOTIDE SEQUENCE [LARGE SCALE GENOMIC DNA]</scope>
    <source>
        <strain evidence="4">DSM 24536</strain>
    </source>
</reference>
<evidence type="ECO:0000256" key="2">
    <source>
        <dbReference type="HAMAP-Rule" id="MF_01805"/>
    </source>
</evidence>
<comment type="subcellular location">
    <subcellularLocation>
        <location evidence="2">Cytoplasm</location>
    </subcellularLocation>
    <text evidence="2">Associated with two foci at the outer edges of the nucleoid region in young cells, and at four foci within both cell halves in older cells.</text>
</comment>
<comment type="similarity">
    <text evidence="2">Belongs to the ScpA family.</text>
</comment>
<dbReference type="PANTHER" id="PTHR33969:SF2">
    <property type="entry name" value="SEGREGATION AND CONDENSATION PROTEIN A"/>
    <property type="match status" value="1"/>
</dbReference>
<comment type="function">
    <text evidence="2">Participates in chromosomal partition during cell division. May act via the formation of a condensin-like complex containing Smc and ScpB that pull DNA away from mid-cell into both cell halves.</text>
</comment>
<sequence>MVSTDGFEIRLPQFEGPFDLLLFFIERDELDIQDVPIARITDDFLDYLHQMSSLNIEVASEFIFVAATLMRIKAKMLLPRPDLDDEGNEIDLKRDLIQKLIEYKKFKEVAEQLREFEAERFKQDKRGNIAAELQQIALIAEPGEELESFDLYKLMLTYHKVFQRSLNRDIKQEHIVEQYPYHIETQKKVIDQLLSINKRLDFKSLLSNSENKVHFVYNFLAMLEMLQQDLISIQTGLGYNNFWIESKISSINS</sequence>
<proteinExistence type="inferred from homology"/>
<dbReference type="InterPro" id="IPR003768">
    <property type="entry name" value="ScpA"/>
</dbReference>
<dbReference type="PANTHER" id="PTHR33969">
    <property type="entry name" value="SEGREGATION AND CONDENSATION PROTEIN A"/>
    <property type="match status" value="1"/>
</dbReference>
<protein>
    <recommendedName>
        <fullName evidence="1 2">Segregation and condensation protein A</fullName>
    </recommendedName>
</protein>